<reference evidence="1 2" key="1">
    <citation type="submission" date="2018-04" db="EMBL/GenBank/DDBJ databases">
        <title>Large scale genomics of bovine and human commensal E. coli to reveal the emerging process of EHEC.</title>
        <authorList>
            <person name="Arimizu Y."/>
            <person name="Ogura Y."/>
        </authorList>
    </citation>
    <scope>NUCLEOTIDE SEQUENCE [LARGE SCALE GENOMIC DNA]</scope>
    <source>
        <strain evidence="1 2">KK-P061</strain>
    </source>
</reference>
<comment type="caution">
    <text evidence="1">The sequence shown here is derived from an EMBL/GenBank/DDBJ whole genome shotgun (WGS) entry which is preliminary data.</text>
</comment>
<accession>A0A4D2QZY8</accession>
<proteinExistence type="predicted"/>
<protein>
    <submittedName>
        <fullName evidence="1">Uncharacterized protein</fullName>
    </submittedName>
</protein>
<dbReference type="Proteomes" id="UP000303027">
    <property type="component" value="Unassembled WGS sequence"/>
</dbReference>
<evidence type="ECO:0000313" key="2">
    <source>
        <dbReference type="Proteomes" id="UP000303027"/>
    </source>
</evidence>
<name>A0A4D2QZY8_ECOLX</name>
<evidence type="ECO:0000313" key="1">
    <source>
        <dbReference type="EMBL" id="GDH43901.1"/>
    </source>
</evidence>
<gene>
    <name evidence="1" type="ORF">BvCmsKKP061_02496</name>
</gene>
<dbReference type="EMBL" id="BFXY01000075">
    <property type="protein sequence ID" value="GDH43901.1"/>
    <property type="molecule type" value="Genomic_DNA"/>
</dbReference>
<organism evidence="1 2">
    <name type="scientific">Escherichia coli</name>
    <dbReference type="NCBI Taxonomy" id="562"/>
    <lineage>
        <taxon>Bacteria</taxon>
        <taxon>Pseudomonadati</taxon>
        <taxon>Pseudomonadota</taxon>
        <taxon>Gammaproteobacteria</taxon>
        <taxon>Enterobacterales</taxon>
        <taxon>Enterobacteriaceae</taxon>
        <taxon>Escherichia</taxon>
    </lineage>
</organism>
<dbReference type="AlphaFoldDB" id="A0A4D2QZY8"/>
<sequence>MHVRSLTHPVPIKSELYLYSEVNDQQDCGNVYPVYVWLNRSGVLTFTATKVAVFHWKICQR</sequence>